<dbReference type="RefSeq" id="WP_386764037.1">
    <property type="nucleotide sequence ID" value="NZ_JBHSTI010000008.1"/>
</dbReference>
<organism evidence="2 3">
    <name type="scientific">Longivirga aurantiaca</name>
    <dbReference type="NCBI Taxonomy" id="1837743"/>
    <lineage>
        <taxon>Bacteria</taxon>
        <taxon>Bacillati</taxon>
        <taxon>Actinomycetota</taxon>
        <taxon>Actinomycetes</taxon>
        <taxon>Sporichthyales</taxon>
        <taxon>Sporichthyaceae</taxon>
        <taxon>Longivirga</taxon>
    </lineage>
</organism>
<name>A0ABW1SYB1_9ACTN</name>
<evidence type="ECO:0000256" key="1">
    <source>
        <dbReference type="SAM" id="MobiDB-lite"/>
    </source>
</evidence>
<evidence type="ECO:0000313" key="2">
    <source>
        <dbReference type="EMBL" id="MFC6236990.1"/>
    </source>
</evidence>
<comment type="caution">
    <text evidence="2">The sequence shown here is derived from an EMBL/GenBank/DDBJ whole genome shotgun (WGS) entry which is preliminary data.</text>
</comment>
<reference evidence="3" key="1">
    <citation type="journal article" date="2019" name="Int. J. Syst. Evol. Microbiol.">
        <title>The Global Catalogue of Microorganisms (GCM) 10K type strain sequencing project: providing services to taxonomists for standard genome sequencing and annotation.</title>
        <authorList>
            <consortium name="The Broad Institute Genomics Platform"/>
            <consortium name="The Broad Institute Genome Sequencing Center for Infectious Disease"/>
            <person name="Wu L."/>
            <person name="Ma J."/>
        </authorList>
    </citation>
    <scope>NUCLEOTIDE SEQUENCE [LARGE SCALE GENOMIC DNA]</scope>
    <source>
        <strain evidence="3">CGMCC 4.7317</strain>
    </source>
</reference>
<feature type="region of interest" description="Disordered" evidence="1">
    <location>
        <begin position="581"/>
        <end position="605"/>
    </location>
</feature>
<dbReference type="Proteomes" id="UP001596138">
    <property type="component" value="Unassembled WGS sequence"/>
</dbReference>
<dbReference type="EMBL" id="JBHSTI010000008">
    <property type="protein sequence ID" value="MFC6236990.1"/>
    <property type="molecule type" value="Genomic_DNA"/>
</dbReference>
<gene>
    <name evidence="2" type="ORF">ACFQGU_03820</name>
</gene>
<proteinExistence type="predicted"/>
<sequence length="605" mass="66354">MYAAGSASPLLARAMVQLASGLFVPQGVAREKYPIDLMATFVTASEIFGRRLEPGIVQYVLERTPRVSGIQFCVELTRRLNTHGGDWRTLQDELLSRWFTPEGATRARALVSDGNRRLVAEQGVLMLLKRVLQWCPEQVPEDDVEGPAGLVLAYFALADDDGESVPSGVEDLTPEQSQRLAAEVVSNQWFHTDQDIVSLFARHAGRWAPTEVEPQPRVLYQRATGLRLELLESVTLAIWAVTQGGAVWTSTEQLIAALDFDAADVQQVLDHLSLTPEQMRDQIRDEESLRGQDWSFAAFEQFPLIADGGGVVVVSPSLLLRRVFSWTLTWDVRASSAISRTQVERFVALIRARAEEQIREAFSGIYPGLPTKRVYTEDEQASAFATGKDLPPRADLVVDDVDSWLVVEITSSMPTMQTIASSSDRAYLDDIEKLLAKVKQIDSSIRMLRDHESALTGHAARARQFIPVLVCTEGFPVNPMTFGELTRRIRELGLLDGGDVMSLRLLSSEDLDAAEAFTETNGVALADLLRDHAASGLRASDLRSYIISERNPSRIRPHRLDGSTDPVFAALLATVLPNAALGATEGDSPPTPLDPGPSDGQSAGS</sequence>
<evidence type="ECO:0000313" key="3">
    <source>
        <dbReference type="Proteomes" id="UP001596138"/>
    </source>
</evidence>
<protein>
    <recommendedName>
        <fullName evidence="4">Helicase XPB/Ssl2 N-terminal domain-containing protein</fullName>
    </recommendedName>
</protein>
<accession>A0ABW1SYB1</accession>
<evidence type="ECO:0008006" key="4">
    <source>
        <dbReference type="Google" id="ProtNLM"/>
    </source>
</evidence>
<keyword evidence="3" id="KW-1185">Reference proteome</keyword>